<organism evidence="2 3">
    <name type="scientific">Solirubrobacter ginsenosidimutans</name>
    <dbReference type="NCBI Taxonomy" id="490573"/>
    <lineage>
        <taxon>Bacteria</taxon>
        <taxon>Bacillati</taxon>
        <taxon>Actinomycetota</taxon>
        <taxon>Thermoleophilia</taxon>
        <taxon>Solirubrobacterales</taxon>
        <taxon>Solirubrobacteraceae</taxon>
        <taxon>Solirubrobacter</taxon>
    </lineage>
</organism>
<dbReference type="InterPro" id="IPR000182">
    <property type="entry name" value="GNAT_dom"/>
</dbReference>
<gene>
    <name evidence="2" type="ORF">OM076_31570</name>
</gene>
<dbReference type="PROSITE" id="PS51186">
    <property type="entry name" value="GNAT"/>
    <property type="match status" value="1"/>
</dbReference>
<dbReference type="Gene3D" id="3.40.630.30">
    <property type="match status" value="1"/>
</dbReference>
<accession>A0A9X3S668</accession>
<evidence type="ECO:0000259" key="1">
    <source>
        <dbReference type="PROSITE" id="PS51186"/>
    </source>
</evidence>
<keyword evidence="3" id="KW-1185">Reference proteome</keyword>
<evidence type="ECO:0000313" key="2">
    <source>
        <dbReference type="EMBL" id="MDA0164851.1"/>
    </source>
</evidence>
<proteinExistence type="predicted"/>
<dbReference type="SUPFAM" id="SSF55729">
    <property type="entry name" value="Acyl-CoA N-acyltransferases (Nat)"/>
    <property type="match status" value="1"/>
</dbReference>
<feature type="domain" description="N-acetyltransferase" evidence="1">
    <location>
        <begin position="104"/>
        <end position="240"/>
    </location>
</feature>
<protein>
    <submittedName>
        <fullName evidence="2">GNAT family N-acetyltransferase</fullName>
    </submittedName>
</protein>
<dbReference type="Proteomes" id="UP001149140">
    <property type="component" value="Unassembled WGS sequence"/>
</dbReference>
<dbReference type="RefSeq" id="WP_270044102.1">
    <property type="nucleotide sequence ID" value="NZ_JAPDOD010000038.1"/>
</dbReference>
<name>A0A9X3S668_9ACTN</name>
<dbReference type="EMBL" id="JAPDOD010000038">
    <property type="protein sequence ID" value="MDA0164851.1"/>
    <property type="molecule type" value="Genomic_DNA"/>
</dbReference>
<comment type="caution">
    <text evidence="2">The sequence shown here is derived from an EMBL/GenBank/DDBJ whole genome shotgun (WGS) entry which is preliminary data.</text>
</comment>
<reference evidence="2" key="1">
    <citation type="submission" date="2022-10" db="EMBL/GenBank/DDBJ databases">
        <title>The WGS of Solirubrobacter ginsenosidimutans DSM 21036.</title>
        <authorList>
            <person name="Jiang Z."/>
        </authorList>
    </citation>
    <scope>NUCLEOTIDE SEQUENCE</scope>
    <source>
        <strain evidence="2">DSM 21036</strain>
    </source>
</reference>
<sequence length="240" mass="25977">MPIVPDPERPERHTLVDPDGIPLARYVHVLRDGRVVADLFELEVPVQRALPYVLAELRDTRIAGSPELGRALVAAGARPHRHSHAYSHDLRDLPPIPSRFELTPVDRPATELLPVYLAAFAPGHPDRMEPPHALRHLEGILAGGLGELLPGSGLAVQDGRVVGAILIATIADAPAPFGGPWILEVFRAPEARGAGRALLARALQRTRGSLGLAVTHGNPAERVYLELGFRRVFTAYSVDL</sequence>
<evidence type="ECO:0000313" key="3">
    <source>
        <dbReference type="Proteomes" id="UP001149140"/>
    </source>
</evidence>
<dbReference type="AlphaFoldDB" id="A0A9X3S668"/>
<dbReference type="InterPro" id="IPR016181">
    <property type="entry name" value="Acyl_CoA_acyltransferase"/>
</dbReference>
<dbReference type="GO" id="GO:0016747">
    <property type="term" value="F:acyltransferase activity, transferring groups other than amino-acyl groups"/>
    <property type="evidence" value="ECO:0007669"/>
    <property type="project" value="InterPro"/>
</dbReference>
<dbReference type="Pfam" id="PF00583">
    <property type="entry name" value="Acetyltransf_1"/>
    <property type="match status" value="1"/>
</dbReference>
<dbReference type="CDD" id="cd04301">
    <property type="entry name" value="NAT_SF"/>
    <property type="match status" value="1"/>
</dbReference>